<reference evidence="2 3" key="1">
    <citation type="journal article" date="2021" name="Sci. Rep.">
        <title>Genome sequencing of the multicellular alga Astrephomene provides insights into convergent evolution of germ-soma differentiation.</title>
        <authorList>
            <person name="Yamashita S."/>
            <person name="Yamamoto K."/>
            <person name="Matsuzaki R."/>
            <person name="Suzuki S."/>
            <person name="Yamaguchi H."/>
            <person name="Hirooka S."/>
            <person name="Minakuchi Y."/>
            <person name="Miyagishima S."/>
            <person name="Kawachi M."/>
            <person name="Toyoda A."/>
            <person name="Nozaki H."/>
        </authorList>
    </citation>
    <scope>NUCLEOTIDE SEQUENCE [LARGE SCALE GENOMIC DNA]</scope>
    <source>
        <strain evidence="2 3">NIES-4017</strain>
    </source>
</reference>
<feature type="compositionally biased region" description="Gly residues" evidence="1">
    <location>
        <begin position="219"/>
        <end position="251"/>
    </location>
</feature>
<name>A0AAD3HP79_9CHLO</name>
<comment type="caution">
    <text evidence="2">The sequence shown here is derived from an EMBL/GenBank/DDBJ whole genome shotgun (WGS) entry which is preliminary data.</text>
</comment>
<evidence type="ECO:0000256" key="1">
    <source>
        <dbReference type="SAM" id="MobiDB-lite"/>
    </source>
</evidence>
<proteinExistence type="predicted"/>
<feature type="region of interest" description="Disordered" evidence="1">
    <location>
        <begin position="1"/>
        <end position="25"/>
    </location>
</feature>
<sequence length="251" mass="27003">MEPAGAAPSGDVSPEQRHEREIKDARERTRLLREKLVFRCKDLNKWKFFVPASVEVPPEPAKAEAEKTLFNIITGCLYDPTTLIPLEVQALHKKILADPAGERYEAALSCLGLSSPEPLIHKLASISFKFGAHEFSCLKIGQLAFADGVRMYVTRVDRPALTRLTGIEDPERLKQQQQGQQQPPGQGGPQQQQQQQQSGGGQPGQQGPPQPQQQPHMMMGGGPQGPMGQGGPGAGVPGPAGGLGMGMGMMT</sequence>
<dbReference type="Proteomes" id="UP001054857">
    <property type="component" value="Unassembled WGS sequence"/>
</dbReference>
<evidence type="ECO:0000313" key="2">
    <source>
        <dbReference type="EMBL" id="GFR47570.1"/>
    </source>
</evidence>
<dbReference type="EMBL" id="BMAR01000018">
    <property type="protein sequence ID" value="GFR47570.1"/>
    <property type="molecule type" value="Genomic_DNA"/>
</dbReference>
<feature type="compositionally biased region" description="Basic and acidic residues" evidence="1">
    <location>
        <begin position="14"/>
        <end position="25"/>
    </location>
</feature>
<feature type="region of interest" description="Disordered" evidence="1">
    <location>
        <begin position="163"/>
        <end position="251"/>
    </location>
</feature>
<keyword evidence="3" id="KW-1185">Reference proteome</keyword>
<organism evidence="2 3">
    <name type="scientific">Astrephomene gubernaculifera</name>
    <dbReference type="NCBI Taxonomy" id="47775"/>
    <lineage>
        <taxon>Eukaryota</taxon>
        <taxon>Viridiplantae</taxon>
        <taxon>Chlorophyta</taxon>
        <taxon>core chlorophytes</taxon>
        <taxon>Chlorophyceae</taxon>
        <taxon>CS clade</taxon>
        <taxon>Chlamydomonadales</taxon>
        <taxon>Astrephomenaceae</taxon>
        <taxon>Astrephomene</taxon>
    </lineage>
</organism>
<dbReference type="AlphaFoldDB" id="A0AAD3HP79"/>
<feature type="non-terminal residue" evidence="2">
    <location>
        <position position="251"/>
    </location>
</feature>
<accession>A0AAD3HP79</accession>
<gene>
    <name evidence="2" type="ORF">Agub_g9296</name>
</gene>
<protein>
    <submittedName>
        <fullName evidence="2">Uncharacterized protein</fullName>
    </submittedName>
</protein>
<feature type="compositionally biased region" description="Low complexity" evidence="1">
    <location>
        <begin position="175"/>
        <end position="197"/>
    </location>
</feature>
<evidence type="ECO:0000313" key="3">
    <source>
        <dbReference type="Proteomes" id="UP001054857"/>
    </source>
</evidence>